<sequence length="112" mass="12680">MMHFDSLRKFIVVFYSSSEGNVYAGSCYYEHTDPTYYTSTYEYCLAGCCGADKLGGLKHCCNSTGATIGIVIAIVVFVALVLTALYMYRRRRRRLLLAGSTERDRLSKNIYQ</sequence>
<reference evidence="2" key="1">
    <citation type="submission" date="2018-11" db="EMBL/GenBank/DDBJ databases">
        <authorList>
            <person name="Alioto T."/>
            <person name="Alioto T."/>
        </authorList>
    </citation>
    <scope>NUCLEOTIDE SEQUENCE</scope>
</reference>
<dbReference type="Proteomes" id="UP000596742">
    <property type="component" value="Unassembled WGS sequence"/>
</dbReference>
<dbReference type="AlphaFoldDB" id="A0A8B6GKW4"/>
<evidence type="ECO:0000313" key="3">
    <source>
        <dbReference type="Proteomes" id="UP000596742"/>
    </source>
</evidence>
<keyword evidence="3" id="KW-1185">Reference proteome</keyword>
<comment type="caution">
    <text evidence="2">The sequence shown here is derived from an EMBL/GenBank/DDBJ whole genome shotgun (WGS) entry which is preliminary data.</text>
</comment>
<organism evidence="2 3">
    <name type="scientific">Mytilus galloprovincialis</name>
    <name type="common">Mediterranean mussel</name>
    <dbReference type="NCBI Taxonomy" id="29158"/>
    <lineage>
        <taxon>Eukaryota</taxon>
        <taxon>Metazoa</taxon>
        <taxon>Spiralia</taxon>
        <taxon>Lophotrochozoa</taxon>
        <taxon>Mollusca</taxon>
        <taxon>Bivalvia</taxon>
        <taxon>Autobranchia</taxon>
        <taxon>Pteriomorphia</taxon>
        <taxon>Mytilida</taxon>
        <taxon>Mytiloidea</taxon>
        <taxon>Mytilidae</taxon>
        <taxon>Mytilinae</taxon>
        <taxon>Mytilus</taxon>
    </lineage>
</organism>
<evidence type="ECO:0000256" key="1">
    <source>
        <dbReference type="SAM" id="Phobius"/>
    </source>
</evidence>
<keyword evidence="1" id="KW-0472">Membrane</keyword>
<protein>
    <submittedName>
        <fullName evidence="2">Uncharacterized protein</fullName>
    </submittedName>
</protein>
<name>A0A8B6GKW4_MYTGA</name>
<feature type="transmembrane region" description="Helical" evidence="1">
    <location>
        <begin position="66"/>
        <end position="88"/>
    </location>
</feature>
<keyword evidence="1" id="KW-0812">Transmembrane</keyword>
<accession>A0A8B6GKW4</accession>
<proteinExistence type="predicted"/>
<gene>
    <name evidence="2" type="ORF">MGAL_10B075119</name>
</gene>
<dbReference type="NCBIfam" id="TIGR01167">
    <property type="entry name" value="LPXTG_anchor"/>
    <property type="match status" value="1"/>
</dbReference>
<evidence type="ECO:0000313" key="2">
    <source>
        <dbReference type="EMBL" id="VDI65254.1"/>
    </source>
</evidence>
<keyword evidence="1" id="KW-1133">Transmembrane helix</keyword>
<dbReference type="EMBL" id="UYJE01008593">
    <property type="protein sequence ID" value="VDI65254.1"/>
    <property type="molecule type" value="Genomic_DNA"/>
</dbReference>